<dbReference type="EMBL" id="BSFP01000006">
    <property type="protein sequence ID" value="GLL00094.1"/>
    <property type="molecule type" value="Genomic_DNA"/>
</dbReference>
<keyword evidence="2" id="KW-1185">Reference proteome</keyword>
<dbReference type="AlphaFoldDB" id="A0A9W6KG30"/>
<proteinExistence type="predicted"/>
<reference evidence="1" key="2">
    <citation type="submission" date="2023-01" db="EMBL/GenBank/DDBJ databases">
        <authorList>
            <person name="Sun Q."/>
            <person name="Evtushenko L."/>
        </authorList>
    </citation>
    <scope>NUCLEOTIDE SEQUENCE</scope>
    <source>
        <strain evidence="1">VKM Ac-1321</strain>
    </source>
</reference>
<reference evidence="1" key="1">
    <citation type="journal article" date="2014" name="Int. J. Syst. Evol. Microbiol.">
        <title>Complete genome sequence of Corynebacterium casei LMG S-19264T (=DSM 44701T), isolated from a smear-ripened cheese.</title>
        <authorList>
            <consortium name="US DOE Joint Genome Institute (JGI-PGF)"/>
            <person name="Walter F."/>
            <person name="Albersmeier A."/>
            <person name="Kalinowski J."/>
            <person name="Ruckert C."/>
        </authorList>
    </citation>
    <scope>NUCLEOTIDE SEQUENCE</scope>
    <source>
        <strain evidence="1">VKM Ac-1321</strain>
    </source>
</reference>
<name>A0A9W6KG30_9ACTN</name>
<dbReference type="RefSeq" id="WP_223101293.1">
    <property type="nucleotide sequence ID" value="NZ_BAAAXA010000001.1"/>
</dbReference>
<protein>
    <submittedName>
        <fullName evidence="1">Uncharacterized protein</fullName>
    </submittedName>
</protein>
<comment type="caution">
    <text evidence="1">The sequence shown here is derived from an EMBL/GenBank/DDBJ whole genome shotgun (WGS) entry which is preliminary data.</text>
</comment>
<dbReference type="Proteomes" id="UP001143480">
    <property type="component" value="Unassembled WGS sequence"/>
</dbReference>
<evidence type="ECO:0000313" key="2">
    <source>
        <dbReference type="Proteomes" id="UP001143480"/>
    </source>
</evidence>
<gene>
    <name evidence="1" type="ORF">GCM10017581_018340</name>
</gene>
<sequence length="99" mass="10612">MTIDGRWRLLAHTPRGDLEWMLSLSSAGATFTGTLTITEGVVAVEDGRIDGDSLTWTSHLPREDVLRCTGRATVSGDRMAGELHMGTFGSRSFGGARCA</sequence>
<organism evidence="1 2">
    <name type="scientific">Dactylosporangium matsuzakiense</name>
    <dbReference type="NCBI Taxonomy" id="53360"/>
    <lineage>
        <taxon>Bacteria</taxon>
        <taxon>Bacillati</taxon>
        <taxon>Actinomycetota</taxon>
        <taxon>Actinomycetes</taxon>
        <taxon>Micromonosporales</taxon>
        <taxon>Micromonosporaceae</taxon>
        <taxon>Dactylosporangium</taxon>
    </lineage>
</organism>
<evidence type="ECO:0000313" key="1">
    <source>
        <dbReference type="EMBL" id="GLL00094.1"/>
    </source>
</evidence>
<accession>A0A9W6KG30</accession>